<gene>
    <name evidence="1" type="ORF">SAMN04487818_102258</name>
</gene>
<dbReference type="STRING" id="155974.SAMN04487818_102258"/>
<dbReference type="SUPFAM" id="SSF56784">
    <property type="entry name" value="HAD-like"/>
    <property type="match status" value="1"/>
</dbReference>
<reference evidence="2" key="1">
    <citation type="submission" date="2016-10" db="EMBL/GenBank/DDBJ databases">
        <authorList>
            <person name="Varghese N."/>
            <person name="Submissions S."/>
        </authorList>
    </citation>
    <scope>NUCLEOTIDE SEQUENCE [LARGE SCALE GENOMIC DNA]</scope>
    <source>
        <strain evidence="2">DSM 44260</strain>
    </source>
</reference>
<proteinExistence type="predicted"/>
<dbReference type="GO" id="GO:0016787">
    <property type="term" value="F:hydrolase activity"/>
    <property type="evidence" value="ECO:0007669"/>
    <property type="project" value="UniProtKB-KW"/>
</dbReference>
<dbReference type="NCBIfam" id="TIGR01509">
    <property type="entry name" value="HAD-SF-IA-v3"/>
    <property type="match status" value="1"/>
</dbReference>
<evidence type="ECO:0000313" key="1">
    <source>
        <dbReference type="EMBL" id="SER25411.1"/>
    </source>
</evidence>
<accession>A0A1H9MPA0</accession>
<organism evidence="1 2">
    <name type="scientific">Actinokineospora terrae</name>
    <dbReference type="NCBI Taxonomy" id="155974"/>
    <lineage>
        <taxon>Bacteria</taxon>
        <taxon>Bacillati</taxon>
        <taxon>Actinomycetota</taxon>
        <taxon>Actinomycetes</taxon>
        <taxon>Pseudonocardiales</taxon>
        <taxon>Pseudonocardiaceae</taxon>
        <taxon>Actinokineospora</taxon>
    </lineage>
</organism>
<dbReference type="Proteomes" id="UP000199051">
    <property type="component" value="Unassembled WGS sequence"/>
</dbReference>
<keyword evidence="1" id="KW-0378">Hydrolase</keyword>
<evidence type="ECO:0000313" key="2">
    <source>
        <dbReference type="Proteomes" id="UP000199051"/>
    </source>
</evidence>
<sequence>MTTFGAVLCDVDGVLRLWDADAMSTVDREFGLVGGTLAGAAFREARLGPAIVGQVTDAGWRSGVAEDLAEVCGSVERAGEVVAAWTLISGEVDQAVKEILSGLRGKVPVGLVSNATTRLEDDLRALGVMDAVDFVVSSARVGVAKPDAGIYLAAAREAGVPPQECLFIDDTEANIVGARAVGMTGVHYRRIADLTAVGLW</sequence>
<dbReference type="InterPro" id="IPR036412">
    <property type="entry name" value="HAD-like_sf"/>
</dbReference>
<dbReference type="Gene3D" id="3.40.50.1000">
    <property type="entry name" value="HAD superfamily/HAD-like"/>
    <property type="match status" value="1"/>
</dbReference>
<dbReference type="Pfam" id="PF00702">
    <property type="entry name" value="Hydrolase"/>
    <property type="match status" value="1"/>
</dbReference>
<dbReference type="EMBL" id="FOGI01000002">
    <property type="protein sequence ID" value="SER25411.1"/>
    <property type="molecule type" value="Genomic_DNA"/>
</dbReference>
<keyword evidence="2" id="KW-1185">Reference proteome</keyword>
<name>A0A1H9MPA0_9PSEU</name>
<dbReference type="NCBIfam" id="TIGR01549">
    <property type="entry name" value="HAD-SF-IA-v1"/>
    <property type="match status" value="1"/>
</dbReference>
<dbReference type="AlphaFoldDB" id="A0A1H9MPA0"/>
<dbReference type="PANTHER" id="PTHR43611:SF3">
    <property type="entry name" value="FLAVIN MONONUCLEOTIDE HYDROLASE 1, CHLOROPLATIC"/>
    <property type="match status" value="1"/>
</dbReference>
<dbReference type="PANTHER" id="PTHR43611">
    <property type="entry name" value="ALPHA-D-GLUCOSE 1-PHOSPHATE PHOSPHATASE"/>
    <property type="match status" value="1"/>
</dbReference>
<dbReference type="InterPro" id="IPR023214">
    <property type="entry name" value="HAD_sf"/>
</dbReference>
<dbReference type="InterPro" id="IPR006439">
    <property type="entry name" value="HAD-SF_hydro_IA"/>
</dbReference>
<protein>
    <submittedName>
        <fullName evidence="1">Putative hydrolase of the HAD superfamily</fullName>
    </submittedName>
</protein>
<dbReference type="RefSeq" id="WP_245782205.1">
    <property type="nucleotide sequence ID" value="NZ_FOGI01000002.1"/>
</dbReference>